<dbReference type="InterPro" id="IPR037523">
    <property type="entry name" value="VOC_core"/>
</dbReference>
<dbReference type="CDD" id="cd07247">
    <property type="entry name" value="SgaA_N_like"/>
    <property type="match status" value="1"/>
</dbReference>
<dbReference type="InterPro" id="IPR029068">
    <property type="entry name" value="Glyas_Bleomycin-R_OHBP_Dase"/>
</dbReference>
<evidence type="ECO:0000313" key="2">
    <source>
        <dbReference type="EMBL" id="KAF2190349.1"/>
    </source>
</evidence>
<dbReference type="InterPro" id="IPR004360">
    <property type="entry name" value="Glyas_Fos-R_dOase_dom"/>
</dbReference>
<accession>A0A6A6EIA0</accession>
<gene>
    <name evidence="2" type="ORF">K469DRAFT_699966</name>
</gene>
<dbReference type="OrthoDB" id="447346at2759"/>
<dbReference type="PANTHER" id="PTHR33993">
    <property type="entry name" value="GLYOXALASE-RELATED"/>
    <property type="match status" value="1"/>
</dbReference>
<dbReference type="AlphaFoldDB" id="A0A6A6EIA0"/>
<keyword evidence="3" id="KW-1185">Reference proteome</keyword>
<reference evidence="2" key="1">
    <citation type="journal article" date="2020" name="Stud. Mycol.">
        <title>101 Dothideomycetes genomes: a test case for predicting lifestyles and emergence of pathogens.</title>
        <authorList>
            <person name="Haridas S."/>
            <person name="Albert R."/>
            <person name="Binder M."/>
            <person name="Bloem J."/>
            <person name="Labutti K."/>
            <person name="Salamov A."/>
            <person name="Andreopoulos B."/>
            <person name="Baker S."/>
            <person name="Barry K."/>
            <person name="Bills G."/>
            <person name="Bluhm B."/>
            <person name="Cannon C."/>
            <person name="Castanera R."/>
            <person name="Culley D."/>
            <person name="Daum C."/>
            <person name="Ezra D."/>
            <person name="Gonzalez J."/>
            <person name="Henrissat B."/>
            <person name="Kuo A."/>
            <person name="Liang C."/>
            <person name="Lipzen A."/>
            <person name="Lutzoni F."/>
            <person name="Magnuson J."/>
            <person name="Mondo S."/>
            <person name="Nolan M."/>
            <person name="Ohm R."/>
            <person name="Pangilinan J."/>
            <person name="Park H.-J."/>
            <person name="Ramirez L."/>
            <person name="Alfaro M."/>
            <person name="Sun H."/>
            <person name="Tritt A."/>
            <person name="Yoshinaga Y."/>
            <person name="Zwiers L.-H."/>
            <person name="Turgeon B."/>
            <person name="Goodwin S."/>
            <person name="Spatafora J."/>
            <person name="Crous P."/>
            <person name="Grigoriev I."/>
        </authorList>
    </citation>
    <scope>NUCLEOTIDE SEQUENCE</scope>
    <source>
        <strain evidence="2">CBS 207.26</strain>
    </source>
</reference>
<sequence length="141" mass="15200">MADNGTASTGTISWTEIPAQDLASAQTFYGTVFGWEFSTTSVGDGSKPEVILFSKGPTHGSLVKVEKENHLSPAMHPDNPEKKRIAVRVTITVKNVDETLETVKKAGGAVYLPPREIGNNMGRIAYFTDSEKNVMGIWSAA</sequence>
<feature type="domain" description="VOC" evidence="1">
    <location>
        <begin position="11"/>
        <end position="140"/>
    </location>
</feature>
<evidence type="ECO:0000259" key="1">
    <source>
        <dbReference type="PROSITE" id="PS51819"/>
    </source>
</evidence>
<organism evidence="2 3">
    <name type="scientific">Zopfia rhizophila CBS 207.26</name>
    <dbReference type="NCBI Taxonomy" id="1314779"/>
    <lineage>
        <taxon>Eukaryota</taxon>
        <taxon>Fungi</taxon>
        <taxon>Dikarya</taxon>
        <taxon>Ascomycota</taxon>
        <taxon>Pezizomycotina</taxon>
        <taxon>Dothideomycetes</taxon>
        <taxon>Dothideomycetes incertae sedis</taxon>
        <taxon>Zopfiaceae</taxon>
        <taxon>Zopfia</taxon>
    </lineage>
</organism>
<dbReference type="Gene3D" id="3.10.180.10">
    <property type="entry name" value="2,3-Dihydroxybiphenyl 1,2-Dioxygenase, domain 1"/>
    <property type="match status" value="1"/>
</dbReference>
<dbReference type="PROSITE" id="PS51819">
    <property type="entry name" value="VOC"/>
    <property type="match status" value="1"/>
</dbReference>
<dbReference type="EMBL" id="ML994619">
    <property type="protein sequence ID" value="KAF2190349.1"/>
    <property type="molecule type" value="Genomic_DNA"/>
</dbReference>
<name>A0A6A6EIA0_9PEZI</name>
<protein>
    <recommendedName>
        <fullName evidence="1">VOC domain-containing protein</fullName>
    </recommendedName>
</protein>
<dbReference type="Proteomes" id="UP000800200">
    <property type="component" value="Unassembled WGS sequence"/>
</dbReference>
<dbReference type="Pfam" id="PF00903">
    <property type="entry name" value="Glyoxalase"/>
    <property type="match status" value="1"/>
</dbReference>
<evidence type="ECO:0000313" key="3">
    <source>
        <dbReference type="Proteomes" id="UP000800200"/>
    </source>
</evidence>
<dbReference type="InterPro" id="IPR052164">
    <property type="entry name" value="Anthracycline_SecMetBiosynth"/>
</dbReference>
<dbReference type="SUPFAM" id="SSF54593">
    <property type="entry name" value="Glyoxalase/Bleomycin resistance protein/Dihydroxybiphenyl dioxygenase"/>
    <property type="match status" value="1"/>
</dbReference>
<proteinExistence type="predicted"/>